<keyword evidence="2" id="KW-1185">Reference proteome</keyword>
<evidence type="ECO:0000313" key="1">
    <source>
        <dbReference type="EMBL" id="MFC5602309.1"/>
    </source>
</evidence>
<keyword evidence="1" id="KW-0808">Transferase</keyword>
<evidence type="ECO:0000313" key="2">
    <source>
        <dbReference type="Proteomes" id="UP001596071"/>
    </source>
</evidence>
<sequence length="186" mass="21384">MLKEKITQLVTENEALFPIEQAYAVKQGLIEENTEIEHKQWSFPVIERCLKETEEVIKEEPESFMNEPVSYFTKNADEFLYVESNAFETIGVDGIAFEMDDVFETSTVLFGLKVQKKWSAFLKEYLAANVGSKTFSAMFSDKDGLWDVNIPLDYLDGFHKDMAIKDAMDLAYRFIFNLLEAIEAAN</sequence>
<proteinExistence type="predicted"/>
<reference evidence="2" key="1">
    <citation type="journal article" date="2019" name="Int. J. Syst. Evol. Microbiol.">
        <title>The Global Catalogue of Microorganisms (GCM) 10K type strain sequencing project: providing services to taxonomists for standard genome sequencing and annotation.</title>
        <authorList>
            <consortium name="The Broad Institute Genomics Platform"/>
            <consortium name="The Broad Institute Genome Sequencing Center for Infectious Disease"/>
            <person name="Wu L."/>
            <person name="Ma J."/>
        </authorList>
    </citation>
    <scope>NUCLEOTIDE SEQUENCE [LARGE SCALE GENOMIC DNA]</scope>
    <source>
        <strain evidence="2">KACC 11299</strain>
    </source>
</reference>
<protein>
    <submittedName>
        <fullName evidence="1">Branched-chain amino acid aminotransferase</fullName>
    </submittedName>
</protein>
<comment type="caution">
    <text evidence="1">The sequence shown here is derived from an EMBL/GenBank/DDBJ whole genome shotgun (WGS) entry which is preliminary data.</text>
</comment>
<gene>
    <name evidence="1" type="ORF">ACFPTP_03485</name>
</gene>
<dbReference type="Proteomes" id="UP001596071">
    <property type="component" value="Unassembled WGS sequence"/>
</dbReference>
<accession>A0ABW0TTI2</accession>
<dbReference type="RefSeq" id="WP_381442255.1">
    <property type="nucleotide sequence ID" value="NZ_JBHSNP010000008.1"/>
</dbReference>
<organism evidence="1 2">
    <name type="scientific">Sporosarcina koreensis</name>
    <dbReference type="NCBI Taxonomy" id="334735"/>
    <lineage>
        <taxon>Bacteria</taxon>
        <taxon>Bacillati</taxon>
        <taxon>Bacillota</taxon>
        <taxon>Bacilli</taxon>
        <taxon>Bacillales</taxon>
        <taxon>Caryophanaceae</taxon>
        <taxon>Sporosarcina</taxon>
    </lineage>
</organism>
<keyword evidence="1" id="KW-0032">Aminotransferase</keyword>
<dbReference type="GO" id="GO:0008483">
    <property type="term" value="F:transaminase activity"/>
    <property type="evidence" value="ECO:0007669"/>
    <property type="project" value="UniProtKB-KW"/>
</dbReference>
<name>A0ABW0TTI2_9BACL</name>
<dbReference type="EMBL" id="JBHSNP010000008">
    <property type="protein sequence ID" value="MFC5602309.1"/>
    <property type="molecule type" value="Genomic_DNA"/>
</dbReference>